<keyword evidence="4" id="KW-1185">Reference proteome</keyword>
<evidence type="ECO:0000313" key="4">
    <source>
        <dbReference type="Proteomes" id="UP000011721"/>
    </source>
</evidence>
<dbReference type="STRING" id="1167006.UWK_02088"/>
<dbReference type="Pfam" id="PF02604">
    <property type="entry name" value="PhdYeFM_antitox"/>
    <property type="match status" value="1"/>
</dbReference>
<sequence length="99" mass="10716">MNCSRGKRVKENITAMYARKNFGRLLDKTALLGESYVIERAGRPMAALVSVSRLEDLQAGGVAMGGALEKLIKKIKDPKSKKLEKAIAEARSAAADLLL</sequence>
<dbReference type="Gene3D" id="3.40.1620.10">
    <property type="entry name" value="YefM-like domain"/>
    <property type="match status" value="1"/>
</dbReference>
<accession>M1PAF6</accession>
<comment type="similarity">
    <text evidence="1 2">Belongs to the phD/YefM antitoxin family.</text>
</comment>
<organism evidence="3 4">
    <name type="scientific">Desulfocapsa sulfexigens (strain DSM 10523 / SB164P1)</name>
    <dbReference type="NCBI Taxonomy" id="1167006"/>
    <lineage>
        <taxon>Bacteria</taxon>
        <taxon>Pseudomonadati</taxon>
        <taxon>Thermodesulfobacteriota</taxon>
        <taxon>Desulfobulbia</taxon>
        <taxon>Desulfobulbales</taxon>
        <taxon>Desulfocapsaceae</taxon>
        <taxon>Desulfocapsa</taxon>
    </lineage>
</organism>
<dbReference type="AlphaFoldDB" id="M1PAF6"/>
<dbReference type="OrthoDB" id="5422784at2"/>
<dbReference type="SUPFAM" id="SSF143120">
    <property type="entry name" value="YefM-like"/>
    <property type="match status" value="1"/>
</dbReference>
<protein>
    <recommendedName>
        <fullName evidence="2">Antitoxin</fullName>
    </recommendedName>
</protein>
<evidence type="ECO:0000256" key="1">
    <source>
        <dbReference type="ARBA" id="ARBA00009981"/>
    </source>
</evidence>
<dbReference type="InterPro" id="IPR036165">
    <property type="entry name" value="YefM-like_sf"/>
</dbReference>
<evidence type="ECO:0000256" key="2">
    <source>
        <dbReference type="RuleBase" id="RU362080"/>
    </source>
</evidence>
<evidence type="ECO:0000313" key="3">
    <source>
        <dbReference type="EMBL" id="AGF78632.1"/>
    </source>
</evidence>
<proteinExistence type="inferred from homology"/>
<reference evidence="4" key="1">
    <citation type="journal article" date="2013" name="Stand. Genomic Sci.">
        <title>Complete genome sequence of Desulfocapsa sulfexigens, a marine deltaproteobacterium specialized in disproportionating inorganic sulfur compounds.</title>
        <authorList>
            <person name="Finster K.W."/>
            <person name="Kjeldsen K.U."/>
            <person name="Kube M."/>
            <person name="Reinhardt R."/>
            <person name="Mussmann M."/>
            <person name="Amann R."/>
            <person name="Schreiber L."/>
        </authorList>
    </citation>
    <scope>NUCLEOTIDE SEQUENCE [LARGE SCALE GENOMIC DNA]</scope>
    <source>
        <strain evidence="4">DSM 10523 / SB164P1</strain>
    </source>
</reference>
<name>M1PAF6_DESSD</name>
<dbReference type="InterPro" id="IPR006442">
    <property type="entry name" value="Antitoxin_Phd/YefM"/>
</dbReference>
<dbReference type="KEGG" id="dsf:UWK_02088"/>
<comment type="function">
    <text evidence="2">Antitoxin component of a type II toxin-antitoxin (TA) system.</text>
</comment>
<dbReference type="HOGENOM" id="CLU_2315751_0_0_7"/>
<gene>
    <name evidence="3" type="ordered locus">UWK_02088</name>
</gene>
<dbReference type="EMBL" id="CP003985">
    <property type="protein sequence ID" value="AGF78632.1"/>
    <property type="molecule type" value="Genomic_DNA"/>
</dbReference>
<dbReference type="Proteomes" id="UP000011721">
    <property type="component" value="Chromosome"/>
</dbReference>